<reference evidence="7 8" key="1">
    <citation type="submission" date="2018-03" db="EMBL/GenBank/DDBJ databases">
        <title>Genomic Encyclopedia of Archaeal and Bacterial Type Strains, Phase II (KMG-II): from individual species to whole genera.</title>
        <authorList>
            <person name="Goeker M."/>
        </authorList>
    </citation>
    <scope>NUCLEOTIDE SEQUENCE [LARGE SCALE GENOMIC DNA]</scope>
    <source>
        <strain evidence="7 8">DSM 29318</strain>
    </source>
</reference>
<feature type="domain" description="NnrU" evidence="6">
    <location>
        <begin position="6"/>
        <end position="180"/>
    </location>
</feature>
<dbReference type="EMBL" id="PVTT01000002">
    <property type="protein sequence ID" value="PRY92688.1"/>
    <property type="molecule type" value="Genomic_DNA"/>
</dbReference>
<feature type="transmembrane region" description="Helical" evidence="5">
    <location>
        <begin position="65"/>
        <end position="84"/>
    </location>
</feature>
<dbReference type="InterPro" id="IPR009915">
    <property type="entry name" value="NnrU_dom"/>
</dbReference>
<dbReference type="RefSeq" id="WP_106160365.1">
    <property type="nucleotide sequence ID" value="NZ_PVTT01000002.1"/>
</dbReference>
<evidence type="ECO:0000256" key="2">
    <source>
        <dbReference type="ARBA" id="ARBA00022692"/>
    </source>
</evidence>
<keyword evidence="4 5" id="KW-0472">Membrane</keyword>
<proteinExistence type="predicted"/>
<keyword evidence="3 5" id="KW-1133">Transmembrane helix</keyword>
<feature type="transmembrane region" description="Helical" evidence="5">
    <location>
        <begin position="104"/>
        <end position="137"/>
    </location>
</feature>
<accession>A0A2T0X163</accession>
<evidence type="ECO:0000259" key="6">
    <source>
        <dbReference type="Pfam" id="PF07298"/>
    </source>
</evidence>
<evidence type="ECO:0000256" key="4">
    <source>
        <dbReference type="ARBA" id="ARBA00023136"/>
    </source>
</evidence>
<comment type="subcellular location">
    <subcellularLocation>
        <location evidence="1">Membrane</location>
        <topology evidence="1">Multi-pass membrane protein</topology>
    </subcellularLocation>
</comment>
<keyword evidence="8" id="KW-1185">Reference proteome</keyword>
<protein>
    <submittedName>
        <fullName evidence="7">NnrU protein</fullName>
    </submittedName>
</protein>
<evidence type="ECO:0000256" key="5">
    <source>
        <dbReference type="SAM" id="Phobius"/>
    </source>
</evidence>
<keyword evidence="2 5" id="KW-0812">Transmembrane</keyword>
<dbReference type="Pfam" id="PF07298">
    <property type="entry name" value="NnrU"/>
    <property type="match status" value="1"/>
</dbReference>
<dbReference type="GO" id="GO:0016020">
    <property type="term" value="C:membrane"/>
    <property type="evidence" value="ECO:0007669"/>
    <property type="project" value="UniProtKB-SubCell"/>
</dbReference>
<dbReference type="Proteomes" id="UP000238801">
    <property type="component" value="Unassembled WGS sequence"/>
</dbReference>
<name>A0A2T0X163_9RHOB</name>
<comment type="caution">
    <text evidence="7">The sequence shown here is derived from an EMBL/GenBank/DDBJ whole genome shotgun (WGS) entry which is preliminary data.</text>
</comment>
<gene>
    <name evidence="7" type="ORF">BCF33_1541</name>
</gene>
<feature type="transmembrane region" description="Helical" evidence="5">
    <location>
        <begin position="34"/>
        <end position="53"/>
    </location>
</feature>
<dbReference type="OrthoDB" id="5293641at2"/>
<evidence type="ECO:0000256" key="1">
    <source>
        <dbReference type="ARBA" id="ARBA00004141"/>
    </source>
</evidence>
<evidence type="ECO:0000313" key="8">
    <source>
        <dbReference type="Proteomes" id="UP000238801"/>
    </source>
</evidence>
<feature type="transmembrane region" description="Helical" evidence="5">
    <location>
        <begin position="157"/>
        <end position="176"/>
    </location>
</feature>
<organism evidence="7 8">
    <name type="scientific">Hasllibacter halocynthiae</name>
    <dbReference type="NCBI Taxonomy" id="595589"/>
    <lineage>
        <taxon>Bacteria</taxon>
        <taxon>Pseudomonadati</taxon>
        <taxon>Pseudomonadota</taxon>
        <taxon>Alphaproteobacteria</taxon>
        <taxon>Rhodobacterales</taxon>
        <taxon>Roseobacteraceae</taxon>
        <taxon>Hasllibacter</taxon>
    </lineage>
</organism>
<dbReference type="AlphaFoldDB" id="A0A2T0X163"/>
<evidence type="ECO:0000256" key="3">
    <source>
        <dbReference type="ARBA" id="ARBA00022989"/>
    </source>
</evidence>
<evidence type="ECO:0000313" key="7">
    <source>
        <dbReference type="EMBL" id="PRY92688.1"/>
    </source>
</evidence>
<sequence>MGYLLLVSGVALWSGAHLWKRLAPASRARLGDPGKGLVALALVLSLVLMVYGYRWAAWVPLWYPPLWLTHLNNLLTLLAVWLFVASNAGGRIGTRMRHPQLTAVKIWAVAHLLVNGDLAAVVLFGGLLAWAVAEVILINRRAAWSPSAPGPLWRDAAAFAAALALWLLIAWVHVWLGVWPFGGTPG</sequence>